<comment type="similarity">
    <text evidence="1">Belongs to the class-III pyridoxal-phosphate-dependent aminotransferase family.</text>
</comment>
<dbReference type="PANTHER" id="PTHR45688">
    <property type="match status" value="1"/>
</dbReference>
<keyword evidence="2" id="KW-0663">Pyridoxal phosphate</keyword>
<evidence type="ECO:0000256" key="2">
    <source>
        <dbReference type="ARBA" id="ARBA00022898"/>
    </source>
</evidence>
<proteinExistence type="inferred from homology"/>
<dbReference type="InterPro" id="IPR015421">
    <property type="entry name" value="PyrdxlP-dep_Trfase_major"/>
</dbReference>
<dbReference type="InterPro" id="IPR011009">
    <property type="entry name" value="Kinase-like_dom_sf"/>
</dbReference>
<dbReference type="NCBIfam" id="NF004800">
    <property type="entry name" value="PRK06149.1"/>
    <property type="match status" value="1"/>
</dbReference>
<protein>
    <recommendedName>
        <fullName evidence="3">Aminoglycoside phosphotransferase domain-containing protein</fullName>
    </recommendedName>
</protein>
<dbReference type="RefSeq" id="XP_069206747.1">
    <property type="nucleotide sequence ID" value="XM_069354676.1"/>
</dbReference>
<dbReference type="InterPro" id="IPR015422">
    <property type="entry name" value="PyrdxlP-dep_Trfase_small"/>
</dbReference>
<dbReference type="Gene3D" id="3.90.1150.10">
    <property type="entry name" value="Aspartate Aminotransferase, domain 1"/>
    <property type="match status" value="1"/>
</dbReference>
<evidence type="ECO:0000313" key="4">
    <source>
        <dbReference type="EMBL" id="KAL1406803.1"/>
    </source>
</evidence>
<dbReference type="InterPro" id="IPR049704">
    <property type="entry name" value="Aminotrans_3_PPA_site"/>
</dbReference>
<dbReference type="Gene3D" id="3.40.640.10">
    <property type="entry name" value="Type I PLP-dependent aspartate aminotransferase-like (Major domain)"/>
    <property type="match status" value="1"/>
</dbReference>
<accession>A0ABR3PXE4</accession>
<dbReference type="PROSITE" id="PS00600">
    <property type="entry name" value="AA_TRANSFER_CLASS_3"/>
    <property type="match status" value="1"/>
</dbReference>
<dbReference type="InterPro" id="IPR005814">
    <property type="entry name" value="Aminotrans_3"/>
</dbReference>
<dbReference type="PANTHER" id="PTHR45688:SF13">
    <property type="entry name" value="ALANINE--GLYOXYLATE AMINOTRANSFERASE 2-LIKE"/>
    <property type="match status" value="1"/>
</dbReference>
<comment type="caution">
    <text evidence="4">The sequence shown here is derived from an EMBL/GenBank/DDBJ whole genome shotgun (WGS) entry which is preliminary data.</text>
</comment>
<dbReference type="Gene3D" id="3.90.1200.10">
    <property type="match status" value="1"/>
</dbReference>
<gene>
    <name evidence="4" type="ORF">Q8F55_006210</name>
</gene>
<organism evidence="4 5">
    <name type="scientific">Vanrija albida</name>
    <dbReference type="NCBI Taxonomy" id="181172"/>
    <lineage>
        <taxon>Eukaryota</taxon>
        <taxon>Fungi</taxon>
        <taxon>Dikarya</taxon>
        <taxon>Basidiomycota</taxon>
        <taxon>Agaricomycotina</taxon>
        <taxon>Tremellomycetes</taxon>
        <taxon>Trichosporonales</taxon>
        <taxon>Trichosporonaceae</taxon>
        <taxon>Vanrija</taxon>
    </lineage>
</organism>
<sequence length="971" mass="102217">MGSSFDPHAEALVRPAISADDAIRVARDAFGIAGGVHELGSNQDRNFLLTPARRDHNVQRYLLKFDNDAYPTQEIALQNDALLRLSAAGLAVPAPVASPAGNTIETVQVGGKPARARLLTFVEGSSMAKDGVLSPAVIAELGALAGRAAAVLATLPAEGLDRSLQWDLRNALPVVEAYVGDVGEARRAKVLEAARAAWDAVQALSPNLPIQPIHGDITDDNVVGARDALGRVRPAAIIDWGDLCLGWRVAEIAVTVSAVLHHQGKDRAWDALPAIVAFDREAALTDAEIAALWHLVILRGAVLVASGAHQVALEPGNQYAKERMQAEWELFEIAAALDPRLAEAGIRAALGRAAPPPPSVGALLDAPSTALRLDTASPLLAAGVWLQGEAAEARLAAGVANARFAYGEHRLTRTIGPGRARPVNAALFTQLVLGDEVRLRAPFAGSVEAQADGFALVSDEAGTLRLFGDVSAPAGPVAAGAPLGSASGSLKIQWSRAGAPPPPLFTDADALPAWRGLTDDPAPLVSAPPADWLPDVAAERERRNAAVAGAAERYYELPPDMERGWRELLIDTTGRCYLDMVNNVAGIGHGHPTMAERINQQLLTLNTNSRFLYSSLADYVEALRALAPDPSLSVVMLVNSGSEAVDLALKLARAHTGRNDVVALREAYHGWTGFTDAVSTSAYDNPYAAASRPAWVHVADAPNTYRGAHRDTDSRNPGAKYVADAVALLDELDAQGTPVGAFLAEPVFGNGGGVLLPDGYLAGVYDAVRARGGLCISDEVQVGLGRLGHYTWGVEQQGVVPDIIAVAKALGNGYPLGAVYTTQAIADSLVREGMFFSSAGGATASAVAGLAVLDVMRDEGLQANAAAVGDELAAGFADLARRHKLIGKVHGIGLYQGVELVRDRATKRPAVEETDWVCERLLDYGVIMQATSERRNVLKIKPPLTLTPAHARVFLDALDAVLTEVEARDRG</sequence>
<evidence type="ECO:0000259" key="3">
    <source>
        <dbReference type="Pfam" id="PF01636"/>
    </source>
</evidence>
<dbReference type="InterPro" id="IPR002575">
    <property type="entry name" value="Aminoglycoside_PTrfase"/>
</dbReference>
<name>A0ABR3PXE4_9TREE</name>
<dbReference type="Pfam" id="PF00202">
    <property type="entry name" value="Aminotran_3"/>
    <property type="match status" value="1"/>
</dbReference>
<dbReference type="GeneID" id="95987253"/>
<feature type="domain" description="Aminoglycoside phosphotransferase" evidence="3">
    <location>
        <begin position="45"/>
        <end position="260"/>
    </location>
</feature>
<keyword evidence="5" id="KW-1185">Reference proteome</keyword>
<evidence type="ECO:0000313" key="5">
    <source>
        <dbReference type="Proteomes" id="UP001565368"/>
    </source>
</evidence>
<dbReference type="EMBL" id="JBBXJM010000005">
    <property type="protein sequence ID" value="KAL1406803.1"/>
    <property type="molecule type" value="Genomic_DNA"/>
</dbReference>
<dbReference type="SUPFAM" id="SSF53383">
    <property type="entry name" value="PLP-dependent transferases"/>
    <property type="match status" value="1"/>
</dbReference>
<dbReference type="CDD" id="cd00610">
    <property type="entry name" value="OAT_like"/>
    <property type="match status" value="1"/>
</dbReference>
<dbReference type="SUPFAM" id="SSF56112">
    <property type="entry name" value="Protein kinase-like (PK-like)"/>
    <property type="match status" value="1"/>
</dbReference>
<dbReference type="Proteomes" id="UP001565368">
    <property type="component" value="Unassembled WGS sequence"/>
</dbReference>
<evidence type="ECO:0000256" key="1">
    <source>
        <dbReference type="ARBA" id="ARBA00008954"/>
    </source>
</evidence>
<reference evidence="4 5" key="1">
    <citation type="submission" date="2023-08" db="EMBL/GenBank/DDBJ databases">
        <title>Annotated Genome Sequence of Vanrija albida AlHP1.</title>
        <authorList>
            <person name="Herzog R."/>
        </authorList>
    </citation>
    <scope>NUCLEOTIDE SEQUENCE [LARGE SCALE GENOMIC DNA]</scope>
    <source>
        <strain evidence="4 5">AlHP1</strain>
    </source>
</reference>
<dbReference type="Pfam" id="PF01636">
    <property type="entry name" value="APH"/>
    <property type="match status" value="1"/>
</dbReference>
<dbReference type="InterPro" id="IPR015424">
    <property type="entry name" value="PyrdxlP-dep_Trfase"/>
</dbReference>